<proteinExistence type="predicted"/>
<evidence type="ECO:0000313" key="2">
    <source>
        <dbReference type="EMBL" id="KAK6001302.1"/>
    </source>
</evidence>
<dbReference type="Proteomes" id="UP001341245">
    <property type="component" value="Unassembled WGS sequence"/>
</dbReference>
<organism evidence="2 3">
    <name type="scientific">Aureobasidium pullulans</name>
    <name type="common">Black yeast</name>
    <name type="synonym">Pullularia pullulans</name>
    <dbReference type="NCBI Taxonomy" id="5580"/>
    <lineage>
        <taxon>Eukaryota</taxon>
        <taxon>Fungi</taxon>
        <taxon>Dikarya</taxon>
        <taxon>Ascomycota</taxon>
        <taxon>Pezizomycotina</taxon>
        <taxon>Dothideomycetes</taxon>
        <taxon>Dothideomycetidae</taxon>
        <taxon>Dothideales</taxon>
        <taxon>Saccotheciaceae</taxon>
        <taxon>Aureobasidium</taxon>
    </lineage>
</organism>
<feature type="region of interest" description="Disordered" evidence="1">
    <location>
        <begin position="126"/>
        <end position="145"/>
    </location>
</feature>
<dbReference type="EMBL" id="JASGXD010000014">
    <property type="protein sequence ID" value="KAK6001302.1"/>
    <property type="molecule type" value="Genomic_DNA"/>
</dbReference>
<gene>
    <name evidence="2" type="ORF">QM012_002633</name>
</gene>
<feature type="compositionally biased region" description="Low complexity" evidence="1">
    <location>
        <begin position="243"/>
        <end position="259"/>
    </location>
</feature>
<evidence type="ECO:0000256" key="1">
    <source>
        <dbReference type="SAM" id="MobiDB-lite"/>
    </source>
</evidence>
<reference evidence="2 3" key="1">
    <citation type="submission" date="2023-11" db="EMBL/GenBank/DDBJ databases">
        <title>Draft genome sequence and annotation of the polyextremotolerant black yeast-like fungus Aureobasidium pullulans NRRL 62042.</title>
        <authorList>
            <person name="Dielentheis-Frenken M.R.E."/>
            <person name="Wibberg D."/>
            <person name="Blank L.M."/>
            <person name="Tiso T."/>
        </authorList>
    </citation>
    <scope>NUCLEOTIDE SEQUENCE [LARGE SCALE GENOMIC DNA]</scope>
    <source>
        <strain evidence="2 3">NRRL 62042</strain>
    </source>
</reference>
<name>A0ABR0TAJ5_AURPU</name>
<accession>A0ABR0TAJ5</accession>
<keyword evidence="3" id="KW-1185">Reference proteome</keyword>
<comment type="caution">
    <text evidence="2">The sequence shown here is derived from an EMBL/GenBank/DDBJ whole genome shotgun (WGS) entry which is preliminary data.</text>
</comment>
<protein>
    <submittedName>
        <fullName evidence="2">Uncharacterized protein</fullName>
    </submittedName>
</protein>
<sequence>MTLTCRLWPRCRHVQWHDENGNTIQPTLEMLPTVDVTVYPERCQVCADLGYPYYVPRGSHLYNAEIAAEQVLRSAQPGESFEEVFRKADLAAFYEAPIDHYHEGPLGGWGPGAGWDPEIPDYNVSSTASSVGPSTTHSPNTPTIDSTMLLGDDIYQTIGYNTQLHHESASYSPKVQGVCGEPSNNSVIADNPSHNGLDLRSHSIVTQKSTHPVLKPSAPPAAPVKVTVPSQAKPSVAATSCSTTAAPTPCAPPSTTAAPDVTGAGSSRATIESTLILKGVTYPRIEHGKERWYSQRPGHNNSYSRYSDLAKFDAAKGLRVAPKVSQVQLEAARRNRTFG</sequence>
<feature type="region of interest" description="Disordered" evidence="1">
    <location>
        <begin position="243"/>
        <end position="266"/>
    </location>
</feature>
<evidence type="ECO:0000313" key="3">
    <source>
        <dbReference type="Proteomes" id="UP001341245"/>
    </source>
</evidence>